<dbReference type="GO" id="GO:0005524">
    <property type="term" value="F:ATP binding"/>
    <property type="evidence" value="ECO:0007669"/>
    <property type="project" value="UniProtKB-KW"/>
</dbReference>
<dbReference type="InterPro" id="IPR027417">
    <property type="entry name" value="P-loop_NTPase"/>
</dbReference>
<evidence type="ECO:0000256" key="5">
    <source>
        <dbReference type="ARBA" id="ARBA00022763"/>
    </source>
</evidence>
<keyword evidence="4" id="KW-0547">Nucleotide-binding</keyword>
<evidence type="ECO:0000256" key="1">
    <source>
        <dbReference type="ARBA" id="ARBA00003618"/>
    </source>
</evidence>
<sequence length="566" mass="64458">MLSDLQVKNFALINQVNINFKQGLNILSGETGAGKSIIIGALDLLLGARASTDIIRSGKEAAYISAFFQPDELELINQFLREAGIETEENGILIAREIRENGRNRTLINGQLATLKIVKKISRYLIDIHGQHEHQLLLNQDYHLMILDAFIGQKIAEHKTEINKLYQSLKEIKQELAAVAIDESERVRELDMVNFQIEEIETAKLKAGEYKNLKEEYKVLENGEEIYQVINEFINVLSGDEFSKQGIIDRLAALKNKMLNFNEYNEELSALNQHFNDIYYNLEEFIFELNDFEAKFDYDEDRLKLLSQRLDLINGLLRKYGDSETEILNYLTELYSKKNRLENLEEKLVQLQKKENEIKSKLLVKAADLSRIRQNYAVELENNLQTELQDLAMEDVEFKVDFSEKNIAADGIDRIEFLISPNRGEELKSLVKIASGGELSRIMLALKTITAALDQVDTLIFDEVDSGVGGKTAAKMADKLSQIAVGRQIICITHLPQIASQADHHFLIKKEKGEKRTFTRIYPLAKTERIEELARMIGGTRMTDKTIAHAEEMLNLAGNFKVKQGG</sequence>
<dbReference type="AlphaFoldDB" id="A0A1I4FGL7"/>
<evidence type="ECO:0000256" key="10">
    <source>
        <dbReference type="SAM" id="Coils"/>
    </source>
</evidence>
<dbReference type="GO" id="GO:0043590">
    <property type="term" value="C:bacterial nucleoid"/>
    <property type="evidence" value="ECO:0007669"/>
    <property type="project" value="TreeGrafter"/>
</dbReference>
<keyword evidence="13" id="KW-1185">Reference proteome</keyword>
<dbReference type="Proteomes" id="UP000199006">
    <property type="component" value="Unassembled WGS sequence"/>
</dbReference>
<accession>A0A1I4FGL7</accession>
<organism evidence="12 13">
    <name type="scientific">Halanaerobium salsuginis</name>
    <dbReference type="NCBI Taxonomy" id="29563"/>
    <lineage>
        <taxon>Bacteria</taxon>
        <taxon>Bacillati</taxon>
        <taxon>Bacillota</taxon>
        <taxon>Clostridia</taxon>
        <taxon>Halanaerobiales</taxon>
        <taxon>Halanaerobiaceae</taxon>
        <taxon>Halanaerobium</taxon>
    </lineage>
</organism>
<dbReference type="Gene3D" id="3.40.50.300">
    <property type="entry name" value="P-loop containing nucleotide triphosphate hydrolases"/>
    <property type="match status" value="2"/>
</dbReference>
<dbReference type="GO" id="GO:0006281">
    <property type="term" value="P:DNA repair"/>
    <property type="evidence" value="ECO:0007669"/>
    <property type="project" value="UniProtKB-KW"/>
</dbReference>
<keyword evidence="10" id="KW-0175">Coiled coil</keyword>
<dbReference type="RefSeq" id="WP_089858668.1">
    <property type="nucleotide sequence ID" value="NZ_FOTI01000002.1"/>
</dbReference>
<name>A0A1I4FGL7_9FIRM</name>
<gene>
    <name evidence="12" type="ORF">SAMN02983006_00345</name>
</gene>
<dbReference type="GO" id="GO:0009432">
    <property type="term" value="P:SOS response"/>
    <property type="evidence" value="ECO:0007669"/>
    <property type="project" value="TreeGrafter"/>
</dbReference>
<dbReference type="GO" id="GO:0006310">
    <property type="term" value="P:DNA recombination"/>
    <property type="evidence" value="ECO:0007669"/>
    <property type="project" value="InterPro"/>
</dbReference>
<keyword evidence="6" id="KW-0067">ATP-binding</keyword>
<protein>
    <recommendedName>
        <fullName evidence="3 9">DNA repair protein RecN</fullName>
    </recommendedName>
    <alternativeName>
        <fullName evidence="8 9">Recombination protein N</fullName>
    </alternativeName>
</protein>
<feature type="coiled-coil region" evidence="10">
    <location>
        <begin position="327"/>
        <end position="361"/>
    </location>
</feature>
<dbReference type="PANTHER" id="PTHR11059:SF0">
    <property type="entry name" value="DNA REPAIR PROTEIN RECN"/>
    <property type="match status" value="1"/>
</dbReference>
<dbReference type="FunFam" id="3.40.50.300:FF:000319">
    <property type="entry name" value="DNA repair protein RecN"/>
    <property type="match status" value="1"/>
</dbReference>
<evidence type="ECO:0000256" key="6">
    <source>
        <dbReference type="ARBA" id="ARBA00022840"/>
    </source>
</evidence>
<evidence type="ECO:0000256" key="2">
    <source>
        <dbReference type="ARBA" id="ARBA00009441"/>
    </source>
</evidence>
<dbReference type="InterPro" id="IPR003395">
    <property type="entry name" value="RecF/RecN/SMC_N"/>
</dbReference>
<evidence type="ECO:0000313" key="12">
    <source>
        <dbReference type="EMBL" id="SFL15601.1"/>
    </source>
</evidence>
<dbReference type="NCBIfam" id="TIGR00634">
    <property type="entry name" value="recN"/>
    <property type="match status" value="1"/>
</dbReference>
<evidence type="ECO:0000256" key="4">
    <source>
        <dbReference type="ARBA" id="ARBA00022741"/>
    </source>
</evidence>
<dbReference type="InterPro" id="IPR004604">
    <property type="entry name" value="DNA_recomb/repair_RecN"/>
</dbReference>
<comment type="similarity">
    <text evidence="2 9">Belongs to the RecN family.</text>
</comment>
<feature type="domain" description="RecF/RecN/SMC N-terminal" evidence="11">
    <location>
        <begin position="2"/>
        <end position="513"/>
    </location>
</feature>
<proteinExistence type="inferred from homology"/>
<evidence type="ECO:0000256" key="8">
    <source>
        <dbReference type="ARBA" id="ARBA00033408"/>
    </source>
</evidence>
<dbReference type="PANTHER" id="PTHR11059">
    <property type="entry name" value="DNA REPAIR PROTEIN RECN"/>
    <property type="match status" value="1"/>
</dbReference>
<dbReference type="NCBIfam" id="NF008121">
    <property type="entry name" value="PRK10869.1"/>
    <property type="match status" value="1"/>
</dbReference>
<dbReference type="SUPFAM" id="SSF52540">
    <property type="entry name" value="P-loop containing nucleoside triphosphate hydrolases"/>
    <property type="match status" value="2"/>
</dbReference>
<evidence type="ECO:0000313" key="13">
    <source>
        <dbReference type="Proteomes" id="UP000199006"/>
    </source>
</evidence>
<keyword evidence="5 9" id="KW-0227">DNA damage</keyword>
<evidence type="ECO:0000256" key="3">
    <source>
        <dbReference type="ARBA" id="ARBA00021315"/>
    </source>
</evidence>
<dbReference type="PIRSF" id="PIRSF003128">
    <property type="entry name" value="RecN"/>
    <property type="match status" value="1"/>
</dbReference>
<evidence type="ECO:0000256" key="9">
    <source>
        <dbReference type="PIRNR" id="PIRNR003128"/>
    </source>
</evidence>
<evidence type="ECO:0000259" key="11">
    <source>
        <dbReference type="Pfam" id="PF02463"/>
    </source>
</evidence>
<dbReference type="EMBL" id="FOTI01000002">
    <property type="protein sequence ID" value="SFL15601.1"/>
    <property type="molecule type" value="Genomic_DNA"/>
</dbReference>
<reference evidence="12 13" key="1">
    <citation type="submission" date="2016-10" db="EMBL/GenBank/DDBJ databases">
        <authorList>
            <person name="de Groot N.N."/>
        </authorList>
    </citation>
    <scope>NUCLEOTIDE SEQUENCE [LARGE SCALE GENOMIC DNA]</scope>
    <source>
        <strain evidence="12 13">ATCC 51327</strain>
    </source>
</reference>
<dbReference type="OrthoDB" id="9806954at2"/>
<evidence type="ECO:0000256" key="7">
    <source>
        <dbReference type="ARBA" id="ARBA00023204"/>
    </source>
</evidence>
<dbReference type="STRING" id="29563.SAMN02983006_00345"/>
<dbReference type="FunFam" id="3.40.50.300:FF:000356">
    <property type="entry name" value="DNA repair protein RecN"/>
    <property type="match status" value="1"/>
</dbReference>
<comment type="function">
    <text evidence="1 9">May be involved in recombinational repair of damaged DNA.</text>
</comment>
<dbReference type="CDD" id="cd03241">
    <property type="entry name" value="ABC_RecN"/>
    <property type="match status" value="2"/>
</dbReference>
<keyword evidence="7 9" id="KW-0234">DNA repair</keyword>
<dbReference type="Pfam" id="PF02463">
    <property type="entry name" value="SMC_N"/>
    <property type="match status" value="1"/>
</dbReference>